<keyword evidence="3" id="KW-0732">Signal</keyword>
<keyword evidence="6" id="KW-1185">Reference proteome</keyword>
<evidence type="ECO:0000256" key="1">
    <source>
        <dbReference type="SAM" id="MobiDB-lite"/>
    </source>
</evidence>
<dbReference type="AlphaFoldDB" id="A0A1M6QTG2"/>
<accession>A0A1M6QTG2</accession>
<evidence type="ECO:0000256" key="3">
    <source>
        <dbReference type="SAM" id="SignalP"/>
    </source>
</evidence>
<protein>
    <recommendedName>
        <fullName evidence="4">Mobile element protein CD1107-like domain-containing protein</fullName>
    </recommendedName>
</protein>
<feature type="signal peptide" evidence="3">
    <location>
        <begin position="1"/>
        <end position="24"/>
    </location>
</feature>
<feature type="chain" id="PRO_5039649568" description="Mobile element protein CD1107-like domain-containing protein" evidence="3">
    <location>
        <begin position="25"/>
        <end position="234"/>
    </location>
</feature>
<sequence length="234" mass="25472">MMKRKKFAKLFAMMALSLTCMVGATGVTAYANVNEAEMQAAEQQAATEPIIPETEAPQTEAPQTETAAETTPDDGRVQGDAFSVPGNAEVLDDITDGSSKEFFTIQTKNNNTFYLVVDRSQNTQNVYMLSAIDESDLEKFLDETQKESEKETEAQVVIPEEPATEIQTVEPAEPQKNQSGNMAALILIVVLAAGGGIAYYFLKVKPGKAEDDVISENLETGDGLETENEDEEEE</sequence>
<keyword evidence="2" id="KW-0812">Transmembrane</keyword>
<reference evidence="5 6" key="1">
    <citation type="submission" date="2016-11" db="EMBL/GenBank/DDBJ databases">
        <authorList>
            <person name="Jaros S."/>
            <person name="Januszkiewicz K."/>
            <person name="Wedrychowicz H."/>
        </authorList>
    </citation>
    <scope>NUCLEOTIDE SEQUENCE [LARGE SCALE GENOMIC DNA]</scope>
    <source>
        <strain evidence="5 6">DSM 15480</strain>
    </source>
</reference>
<feature type="region of interest" description="Disordered" evidence="1">
    <location>
        <begin position="211"/>
        <end position="234"/>
    </location>
</feature>
<dbReference type="Proteomes" id="UP000184301">
    <property type="component" value="Unassembled WGS sequence"/>
</dbReference>
<evidence type="ECO:0000256" key="2">
    <source>
        <dbReference type="SAM" id="Phobius"/>
    </source>
</evidence>
<organism evidence="5 6">
    <name type="scientific">Hespellia stercorisuis DSM 15480</name>
    <dbReference type="NCBI Taxonomy" id="1121950"/>
    <lineage>
        <taxon>Bacteria</taxon>
        <taxon>Bacillati</taxon>
        <taxon>Bacillota</taxon>
        <taxon>Clostridia</taxon>
        <taxon>Lachnospirales</taxon>
        <taxon>Lachnospiraceae</taxon>
        <taxon>Hespellia</taxon>
    </lineage>
</organism>
<gene>
    <name evidence="5" type="ORF">SAMN02745243_02524</name>
</gene>
<proteinExistence type="predicted"/>
<feature type="domain" description="Mobile element protein CD1107-like" evidence="4">
    <location>
        <begin position="82"/>
        <end position="153"/>
    </location>
</feature>
<feature type="compositionally biased region" description="Low complexity" evidence="1">
    <location>
        <begin position="53"/>
        <end position="70"/>
    </location>
</feature>
<dbReference type="Pfam" id="PF14283">
    <property type="entry name" value="CD1107-like"/>
    <property type="match status" value="1"/>
</dbReference>
<keyword evidence="2" id="KW-1133">Transmembrane helix</keyword>
<evidence type="ECO:0000313" key="5">
    <source>
        <dbReference type="EMBL" id="SHK23599.1"/>
    </source>
</evidence>
<dbReference type="InterPro" id="IPR025376">
    <property type="entry name" value="CD1107-like_dom"/>
</dbReference>
<feature type="transmembrane region" description="Helical" evidence="2">
    <location>
        <begin position="182"/>
        <end position="202"/>
    </location>
</feature>
<feature type="compositionally biased region" description="Acidic residues" evidence="1">
    <location>
        <begin position="222"/>
        <end position="234"/>
    </location>
</feature>
<dbReference type="STRING" id="1121950.SAMN02745243_02524"/>
<evidence type="ECO:0000259" key="4">
    <source>
        <dbReference type="Pfam" id="PF14283"/>
    </source>
</evidence>
<feature type="region of interest" description="Disordered" evidence="1">
    <location>
        <begin position="53"/>
        <end position="83"/>
    </location>
</feature>
<keyword evidence="2" id="KW-0472">Membrane</keyword>
<name>A0A1M6QTG2_9FIRM</name>
<dbReference type="RefSeq" id="WP_073110992.1">
    <property type="nucleotide sequence ID" value="NZ_FQZY01000037.1"/>
</dbReference>
<dbReference type="EMBL" id="FQZY01000037">
    <property type="protein sequence ID" value="SHK23599.1"/>
    <property type="molecule type" value="Genomic_DNA"/>
</dbReference>
<evidence type="ECO:0000313" key="6">
    <source>
        <dbReference type="Proteomes" id="UP000184301"/>
    </source>
</evidence>